<reference evidence="2" key="2">
    <citation type="submission" date="2020-05" db="UniProtKB">
        <authorList>
            <consortium name="EnsemblMetazoa"/>
        </authorList>
    </citation>
    <scope>IDENTIFICATION</scope>
    <source>
        <strain evidence="2">MINIMUS1</strain>
    </source>
</reference>
<feature type="compositionally biased region" description="Polar residues" evidence="1">
    <location>
        <begin position="100"/>
        <end position="109"/>
    </location>
</feature>
<accession>A0A182WMX8</accession>
<evidence type="ECO:0000313" key="2">
    <source>
        <dbReference type="EnsemblMetazoa" id="AMIN014085-PA"/>
    </source>
</evidence>
<feature type="region of interest" description="Disordered" evidence="1">
    <location>
        <begin position="100"/>
        <end position="247"/>
    </location>
</feature>
<sequence length="294" mass="33379">MENLQFPKKLQKRIHFRKLTKNNVQEQETPVVARRGRQRKNVAQVESVISQNATNEDSLLKANNSNTEQMLVVEKGTPSVIRRGRARKKVPEAEIDTDVESVTTETAANESLPKVTKSNSNLGKIQQAEVENNTEEPEKPAATRRGRVRKDISEVEPSRQPVKKGRGHKATETVEENDPVEEKSNENEGKEENIEKPLKKQRRRKIEVHTEEEELNNADKNEPPTEPKRSRRVVQQEKDIENISNKITTAKTNSKKTVTFKAAGESVSDDSTVVKNATENIDVARPRRTRAKRN</sequence>
<reference evidence="3" key="1">
    <citation type="submission" date="2013-03" db="EMBL/GenBank/DDBJ databases">
        <title>The Genome Sequence of Anopheles minimus MINIMUS1.</title>
        <authorList>
            <consortium name="The Broad Institute Genomics Platform"/>
            <person name="Neafsey D.E."/>
            <person name="Walton C."/>
            <person name="Walker B."/>
            <person name="Young S.K."/>
            <person name="Zeng Q."/>
            <person name="Gargeya S."/>
            <person name="Fitzgerald M."/>
            <person name="Haas B."/>
            <person name="Abouelleil A."/>
            <person name="Allen A.W."/>
            <person name="Alvarado L."/>
            <person name="Arachchi H.M."/>
            <person name="Berlin A.M."/>
            <person name="Chapman S.B."/>
            <person name="Gainer-Dewar J."/>
            <person name="Goldberg J."/>
            <person name="Griggs A."/>
            <person name="Gujja S."/>
            <person name="Hansen M."/>
            <person name="Howarth C."/>
            <person name="Imamovic A."/>
            <person name="Ireland A."/>
            <person name="Larimer J."/>
            <person name="McCowan C."/>
            <person name="Murphy C."/>
            <person name="Pearson M."/>
            <person name="Poon T.W."/>
            <person name="Priest M."/>
            <person name="Roberts A."/>
            <person name="Saif S."/>
            <person name="Shea T."/>
            <person name="Sisk P."/>
            <person name="Sykes S."/>
            <person name="Wortman J."/>
            <person name="Nusbaum C."/>
            <person name="Birren B."/>
        </authorList>
    </citation>
    <scope>NUCLEOTIDE SEQUENCE [LARGE SCALE GENOMIC DNA]</scope>
    <source>
        <strain evidence="3">MINIMUS1</strain>
    </source>
</reference>
<dbReference type="AlphaFoldDB" id="A0A182WMX8"/>
<feature type="compositionally biased region" description="Basic and acidic residues" evidence="1">
    <location>
        <begin position="180"/>
        <end position="198"/>
    </location>
</feature>
<dbReference type="EnsemblMetazoa" id="AMIN014085-RA">
    <property type="protein sequence ID" value="AMIN014085-PA"/>
    <property type="gene ID" value="AMIN014085"/>
</dbReference>
<protein>
    <submittedName>
        <fullName evidence="2">Uncharacterized protein</fullName>
    </submittedName>
</protein>
<evidence type="ECO:0000256" key="1">
    <source>
        <dbReference type="SAM" id="MobiDB-lite"/>
    </source>
</evidence>
<dbReference type="VEuPathDB" id="VectorBase:AMIN014085"/>
<keyword evidence="3" id="KW-1185">Reference proteome</keyword>
<name>A0A182WMX8_9DIPT</name>
<dbReference type="Proteomes" id="UP000075920">
    <property type="component" value="Unassembled WGS sequence"/>
</dbReference>
<evidence type="ECO:0000313" key="3">
    <source>
        <dbReference type="Proteomes" id="UP000075920"/>
    </source>
</evidence>
<proteinExistence type="predicted"/>
<feature type="compositionally biased region" description="Basic and acidic residues" evidence="1">
    <location>
        <begin position="217"/>
        <end position="241"/>
    </location>
</feature>
<organism evidence="2 3">
    <name type="scientific">Anopheles minimus</name>
    <dbReference type="NCBI Taxonomy" id="112268"/>
    <lineage>
        <taxon>Eukaryota</taxon>
        <taxon>Metazoa</taxon>
        <taxon>Ecdysozoa</taxon>
        <taxon>Arthropoda</taxon>
        <taxon>Hexapoda</taxon>
        <taxon>Insecta</taxon>
        <taxon>Pterygota</taxon>
        <taxon>Neoptera</taxon>
        <taxon>Endopterygota</taxon>
        <taxon>Diptera</taxon>
        <taxon>Nematocera</taxon>
        <taxon>Culicoidea</taxon>
        <taxon>Culicidae</taxon>
        <taxon>Anophelinae</taxon>
        <taxon>Anopheles</taxon>
    </lineage>
</organism>